<dbReference type="AlphaFoldDB" id="K8NSD3"/>
<dbReference type="InterPro" id="IPR029058">
    <property type="entry name" value="AB_hydrolase_fold"/>
</dbReference>
<sequence>MTLSANLIFRIVLGALAVCQLLAFACQQAKAQTSFYQASNDEIAGPPGTVIRQEPMFGAPDGAAAYRVLYRSTNPEGRPIAVSGVIVVPTGPAPEGGRPIVAWAHPTTGVVPRCAPSLAMFIFQQIAGSRQLLDRGFAIAATDYPGLGTPGPHPYLVGDSEARAVIDSVRAARSFPGVANGDRYAVWGHSQGGQASLFTGLISRSYAPELRLVGVAAAAPATDLATLMTDDLNTTGGRNLTAMTVWSWDRVYGASVDKIVSSAAMPTVNRLAGECIESVFDILLRSETSKPLAQDFLTVANPATLDPWRSLLAKNTPGTLQPTIPVFLAQGSTDGLVRPQVTQAYMQRLCEAGSKVRFMMMPNVSHGFAGRDSADAATAWMADRFAGNAVPNDCGSAGR</sequence>
<dbReference type="PATRIC" id="fig|883079.3.peg.3351"/>
<keyword evidence="3" id="KW-1185">Reference proteome</keyword>
<dbReference type="Gene3D" id="3.40.50.1820">
    <property type="entry name" value="alpha/beta hydrolase"/>
    <property type="match status" value="2"/>
</dbReference>
<reference evidence="2 3" key="1">
    <citation type="submission" date="2012-04" db="EMBL/GenBank/DDBJ databases">
        <title>The Genome Sequence of Afipia clevelandensis ATCC 49720.</title>
        <authorList>
            <consortium name="The Broad Institute Genome Sequencing Platform"/>
            <person name="Earl A."/>
            <person name="Ward D."/>
            <person name="Feldgarden M."/>
            <person name="Gevers D."/>
            <person name="Huys G."/>
            <person name="Walker B."/>
            <person name="Young S.K."/>
            <person name="Zeng Q."/>
            <person name="Gargeya S."/>
            <person name="Fitzgerald M."/>
            <person name="Haas B."/>
            <person name="Abouelleil A."/>
            <person name="Alvarado L."/>
            <person name="Arachchi H.M."/>
            <person name="Berlin A."/>
            <person name="Chapman S.B."/>
            <person name="Goldberg J."/>
            <person name="Griggs A."/>
            <person name="Gujja S."/>
            <person name="Hansen M."/>
            <person name="Howarth C."/>
            <person name="Imamovic A."/>
            <person name="Larimer J."/>
            <person name="McCowen C."/>
            <person name="Montmayeur A."/>
            <person name="Murphy C."/>
            <person name="Neiman D."/>
            <person name="Pearson M."/>
            <person name="Priest M."/>
            <person name="Roberts A."/>
            <person name="Saif S."/>
            <person name="Shea T."/>
            <person name="Sisk P."/>
            <person name="Sykes S."/>
            <person name="Wortman J."/>
            <person name="Nusbaum C."/>
            <person name="Birren B."/>
        </authorList>
    </citation>
    <scope>NUCLEOTIDE SEQUENCE [LARGE SCALE GENOMIC DNA]</scope>
    <source>
        <strain evidence="2 3">ATCC 49720</strain>
    </source>
</reference>
<name>K8NSD3_9BRAD</name>
<gene>
    <name evidence="2" type="ORF">HMPREF9696_03278</name>
</gene>
<dbReference type="PANTHER" id="PTHR34853:SF1">
    <property type="entry name" value="LIPASE 5"/>
    <property type="match status" value="1"/>
</dbReference>
<evidence type="ECO:0000313" key="3">
    <source>
        <dbReference type="Proteomes" id="UP000001095"/>
    </source>
</evidence>
<dbReference type="GO" id="GO:0004806">
    <property type="term" value="F:triacylglycerol lipase activity"/>
    <property type="evidence" value="ECO:0007669"/>
    <property type="project" value="InterPro"/>
</dbReference>
<proteinExistence type="predicted"/>
<keyword evidence="1" id="KW-0732">Signal</keyword>
<evidence type="ECO:0000256" key="1">
    <source>
        <dbReference type="SAM" id="SignalP"/>
    </source>
</evidence>
<dbReference type="InterPro" id="IPR005152">
    <property type="entry name" value="Lipase_secreted"/>
</dbReference>
<evidence type="ECO:0000313" key="2">
    <source>
        <dbReference type="EMBL" id="EKS33237.1"/>
    </source>
</evidence>
<dbReference type="PIRSF" id="PIRSF029171">
    <property type="entry name" value="Esterase_LipA"/>
    <property type="match status" value="1"/>
</dbReference>
<dbReference type="OrthoDB" id="9955at2"/>
<dbReference type="EMBL" id="AGWY01000013">
    <property type="protein sequence ID" value="EKS33237.1"/>
    <property type="molecule type" value="Genomic_DNA"/>
</dbReference>
<feature type="signal peptide" evidence="1">
    <location>
        <begin position="1"/>
        <end position="31"/>
    </location>
</feature>
<organism evidence="2 3">
    <name type="scientific">Afipia clevelandensis ATCC 49720</name>
    <dbReference type="NCBI Taxonomy" id="883079"/>
    <lineage>
        <taxon>Bacteria</taxon>
        <taxon>Pseudomonadati</taxon>
        <taxon>Pseudomonadota</taxon>
        <taxon>Alphaproteobacteria</taxon>
        <taxon>Hyphomicrobiales</taxon>
        <taxon>Nitrobacteraceae</taxon>
        <taxon>Afipia</taxon>
    </lineage>
</organism>
<dbReference type="Pfam" id="PF03583">
    <property type="entry name" value="LIP"/>
    <property type="match status" value="1"/>
</dbReference>
<dbReference type="GO" id="GO:0016042">
    <property type="term" value="P:lipid catabolic process"/>
    <property type="evidence" value="ECO:0007669"/>
    <property type="project" value="InterPro"/>
</dbReference>
<dbReference type="PANTHER" id="PTHR34853">
    <property type="match status" value="1"/>
</dbReference>
<dbReference type="HOGENOM" id="CLU_029538_3_3_5"/>
<feature type="chain" id="PRO_5003919584" description="Secretory lipase" evidence="1">
    <location>
        <begin position="32"/>
        <end position="399"/>
    </location>
</feature>
<protein>
    <recommendedName>
        <fullName evidence="4">Secretory lipase</fullName>
    </recommendedName>
</protein>
<comment type="caution">
    <text evidence="2">The sequence shown here is derived from an EMBL/GenBank/DDBJ whole genome shotgun (WGS) entry which is preliminary data.</text>
</comment>
<dbReference type="SUPFAM" id="SSF53474">
    <property type="entry name" value="alpha/beta-Hydrolases"/>
    <property type="match status" value="1"/>
</dbReference>
<evidence type="ECO:0008006" key="4">
    <source>
        <dbReference type="Google" id="ProtNLM"/>
    </source>
</evidence>
<accession>K8NSD3</accession>
<dbReference type="Proteomes" id="UP000001095">
    <property type="component" value="Unassembled WGS sequence"/>
</dbReference>